<dbReference type="SUPFAM" id="SSF53474">
    <property type="entry name" value="alpha/beta-Hydrolases"/>
    <property type="match status" value="1"/>
</dbReference>
<reference evidence="4 5" key="1">
    <citation type="submission" date="2016-03" db="EMBL/GenBank/DDBJ databases">
        <title>Mechanisms controlling the formation of the plant cell surface in tip-growing cells are functionally conserved among land plants.</title>
        <authorList>
            <person name="Honkanen S."/>
            <person name="Jones V.A."/>
            <person name="Morieri G."/>
            <person name="Champion C."/>
            <person name="Hetherington A.J."/>
            <person name="Kelly S."/>
            <person name="Saint-Marcoux D."/>
            <person name="Proust H."/>
            <person name="Prescott H."/>
            <person name="Dolan L."/>
        </authorList>
    </citation>
    <scope>NUCLEOTIDE SEQUENCE [LARGE SCALE GENOMIC DNA]</scope>
    <source>
        <strain evidence="5">cv. Tak-1 and cv. Tak-2</strain>
        <tissue evidence="4">Whole gametophyte</tissue>
    </source>
</reference>
<feature type="compositionally biased region" description="Basic and acidic residues" evidence="1">
    <location>
        <begin position="1"/>
        <end position="20"/>
    </location>
</feature>
<dbReference type="CDD" id="cd00519">
    <property type="entry name" value="Lipase_3"/>
    <property type="match status" value="1"/>
</dbReference>
<feature type="region of interest" description="Disordered" evidence="1">
    <location>
        <begin position="1"/>
        <end position="37"/>
    </location>
</feature>
<dbReference type="PANTHER" id="PTHR46086">
    <property type="entry name" value="ALPHA/BETA-HYDROLASES SUPERFAMILY PROTEIN"/>
    <property type="match status" value="1"/>
</dbReference>
<organism evidence="4 5">
    <name type="scientific">Marchantia polymorpha subsp. ruderalis</name>
    <dbReference type="NCBI Taxonomy" id="1480154"/>
    <lineage>
        <taxon>Eukaryota</taxon>
        <taxon>Viridiplantae</taxon>
        <taxon>Streptophyta</taxon>
        <taxon>Embryophyta</taxon>
        <taxon>Marchantiophyta</taxon>
        <taxon>Marchantiopsida</taxon>
        <taxon>Marchantiidae</taxon>
        <taxon>Marchantiales</taxon>
        <taxon>Marchantiaceae</taxon>
        <taxon>Marchantia</taxon>
    </lineage>
</organism>
<dbReference type="AlphaFoldDB" id="A0A176WKB9"/>
<dbReference type="GO" id="GO:0004806">
    <property type="term" value="F:triacylglycerol lipase activity"/>
    <property type="evidence" value="ECO:0007669"/>
    <property type="project" value="InterPro"/>
</dbReference>
<keyword evidence="5" id="KW-1185">Reference proteome</keyword>
<protein>
    <recommendedName>
        <fullName evidence="2">Fungal lipase-type domain-containing protein</fullName>
    </recommendedName>
</protein>
<evidence type="ECO:0000313" key="5">
    <source>
        <dbReference type="Proteomes" id="UP000077202"/>
    </source>
</evidence>
<reference evidence="3" key="2">
    <citation type="journal article" date="2019" name="Curr. Biol.">
        <title>Chromatin organization in early land plants reveals an ancestral association between H3K27me3, transposons, and constitutive heterochromatin.</title>
        <authorList>
            <person name="Montgomery S.A."/>
            <person name="Tanizawa Y."/>
            <person name="Galik B."/>
            <person name="Wang N."/>
            <person name="Ito T."/>
            <person name="Mochizuki T."/>
            <person name="Akimcheva S."/>
            <person name="Bowman J."/>
            <person name="Cognat V."/>
            <person name="Drouard L."/>
            <person name="Ekker H."/>
            <person name="Houng S."/>
            <person name="Kohchi T."/>
            <person name="Lin S."/>
            <person name="Liu L.D."/>
            <person name="Nakamura Y."/>
            <person name="Valeeva L.R."/>
            <person name="Shakirov E.V."/>
            <person name="Shippen D.E."/>
            <person name="Wei W."/>
            <person name="Yagura M."/>
            <person name="Yamaoka S."/>
            <person name="Yamato K.T."/>
            <person name="Liu C."/>
            <person name="Berger F."/>
        </authorList>
    </citation>
    <scope>NUCLEOTIDE SEQUENCE [LARGE SCALE GENOMIC DNA]</scope>
    <source>
        <strain evidence="3">Tak-1</strain>
    </source>
</reference>
<name>A0A176WKB9_MARPO</name>
<dbReference type="InterPro" id="IPR029058">
    <property type="entry name" value="AB_hydrolase_fold"/>
</dbReference>
<evidence type="ECO:0000313" key="3">
    <source>
        <dbReference type="EMBL" id="BBN15372.1"/>
    </source>
</evidence>
<dbReference type="InterPro" id="IPR002921">
    <property type="entry name" value="Fungal_lipase-type"/>
</dbReference>
<dbReference type="EMBL" id="LVLJ01000640">
    <property type="protein sequence ID" value="OAE33509.1"/>
    <property type="molecule type" value="Genomic_DNA"/>
</dbReference>
<dbReference type="PANTHER" id="PTHR46086:SF3">
    <property type="entry name" value="TRIACYLGLYCEROL LIPASE OBL1"/>
    <property type="match status" value="1"/>
</dbReference>
<dbReference type="InterPro" id="IPR044819">
    <property type="entry name" value="OBL-like"/>
</dbReference>
<evidence type="ECO:0000259" key="2">
    <source>
        <dbReference type="Pfam" id="PF01764"/>
    </source>
</evidence>
<dbReference type="EMBL" id="AP019871">
    <property type="protein sequence ID" value="BBN15372.1"/>
    <property type="molecule type" value="Genomic_DNA"/>
</dbReference>
<evidence type="ECO:0000256" key="1">
    <source>
        <dbReference type="SAM" id="MobiDB-lite"/>
    </source>
</evidence>
<evidence type="ECO:0000313" key="4">
    <source>
        <dbReference type="EMBL" id="OAE33509.1"/>
    </source>
</evidence>
<proteinExistence type="predicted"/>
<dbReference type="GO" id="GO:0006629">
    <property type="term" value="P:lipid metabolic process"/>
    <property type="evidence" value="ECO:0007669"/>
    <property type="project" value="InterPro"/>
</dbReference>
<dbReference type="Gene3D" id="3.40.50.1820">
    <property type="entry name" value="alpha/beta hydrolase"/>
    <property type="match status" value="1"/>
</dbReference>
<dbReference type="Proteomes" id="UP001162541">
    <property type="component" value="Chromosome 6"/>
</dbReference>
<gene>
    <name evidence="4" type="ORF">AXG93_1467s1110</name>
    <name evidence="3" type="ORF">Mp_6g19070</name>
</gene>
<sequence>MATVQRDSEVDLDARGDEGSRSSAASPGSGSGNTERNFLFGWFSSDKNEAEMEPKQSEKYVVADPKTGAGHSGPMHYLWDLIRDKNRWKDSCQISDPMKEEVQNNETWQARLSLFILKVLWYVSGPLKSSGQWMEYMFNVFISNDGFFKTLYRVLFKKSELIIRQRGSEDFLSIMGAMDPRFALYLDKSSFGVAHSDDANALIFPGTDYGSRATADVLVMASKLAYENAACVKKVVTQSWKMHFVEFYDCWNEFHQERDTQVFIFTDQPKDARAIVVAFRGTEVFNAIDWSTDMDFSWFEVKGLGKVHVGFLEALGLGDRKRMETFAIMNDNMHSQPSEQAGSAMSGLPADVVAEPTKILAYDDITKRVKKLMDENPEAKLFVTGHSLGGALGSLYCTLLFFNNEDMVTSRLGALYTFGQPRVGGDEYCKFMISKIHESKYWRIVYGNDLVPRVPFDNKIFLFKHCGYCYYYNERYVEMTLAEAPNANYFTLSFKTVVMQRLVALYELFVSLFSGWIYGADFRENYASTGVRLLGLISPGIAAHIMNNYVNAIRLGPSPLEAKLHEIELLEDRSKSLFKFIASFMGKKSVPANGPQNAHEE</sequence>
<feature type="domain" description="Fungal lipase-type" evidence="2">
    <location>
        <begin position="276"/>
        <end position="458"/>
    </location>
</feature>
<accession>A0A176WKB9</accession>
<reference evidence="6" key="3">
    <citation type="journal article" date="2020" name="Curr. Biol.">
        <title>Chromatin organization in early land plants reveals an ancestral association between H3K27me3, transposons, and constitutive heterochromatin.</title>
        <authorList>
            <person name="Montgomery S.A."/>
            <person name="Tanizawa Y."/>
            <person name="Galik B."/>
            <person name="Wang N."/>
            <person name="Ito T."/>
            <person name="Mochizuki T."/>
            <person name="Akimcheva S."/>
            <person name="Bowman J.L."/>
            <person name="Cognat V."/>
            <person name="Marechal-Drouard L."/>
            <person name="Ekker H."/>
            <person name="Hong S.F."/>
            <person name="Kohchi T."/>
            <person name="Lin S.S."/>
            <person name="Liu L.D."/>
            <person name="Nakamura Y."/>
            <person name="Valeeva L.R."/>
            <person name="Shakirov E.V."/>
            <person name="Shippen D.E."/>
            <person name="Wei W.L."/>
            <person name="Yagura M."/>
            <person name="Yamaoka S."/>
            <person name="Yamato K.T."/>
            <person name="Liu C."/>
            <person name="Berger F."/>
        </authorList>
    </citation>
    <scope>NUCLEOTIDE SEQUENCE [LARGE SCALE GENOMIC DNA]</scope>
    <source>
        <strain evidence="6">Tak-1</strain>
    </source>
</reference>
<evidence type="ECO:0000313" key="6">
    <source>
        <dbReference type="Proteomes" id="UP001162541"/>
    </source>
</evidence>
<dbReference type="Proteomes" id="UP000077202">
    <property type="component" value="Unassembled WGS sequence"/>
</dbReference>
<dbReference type="Pfam" id="PF01764">
    <property type="entry name" value="Lipase_3"/>
    <property type="match status" value="1"/>
</dbReference>